<evidence type="ECO:0000256" key="2">
    <source>
        <dbReference type="ARBA" id="ARBA00022505"/>
    </source>
</evidence>
<dbReference type="SUPFAM" id="SSF52540">
    <property type="entry name" value="P-loop containing nucleoside triphosphate hydrolases"/>
    <property type="match status" value="1"/>
</dbReference>
<dbReference type="Gene3D" id="3.40.50.300">
    <property type="entry name" value="P-loop containing nucleotide triphosphate hydrolases"/>
    <property type="match status" value="1"/>
</dbReference>
<accession>A0A849C5K5</accession>
<dbReference type="RefSeq" id="WP_067516439.1">
    <property type="nucleotide sequence ID" value="NZ_JABELX010000012.1"/>
</dbReference>
<evidence type="ECO:0000313" key="9">
    <source>
        <dbReference type="Proteomes" id="UP000586827"/>
    </source>
</evidence>
<evidence type="ECO:0000256" key="4">
    <source>
        <dbReference type="ARBA" id="ARBA00022840"/>
    </source>
</evidence>
<dbReference type="InterPro" id="IPR003439">
    <property type="entry name" value="ABC_transporter-like_ATP-bd"/>
</dbReference>
<name>A0A849C5K5_9NOCA</name>
<dbReference type="InterPro" id="IPR008995">
    <property type="entry name" value="Mo/tungstate-bd_C_term_dom"/>
</dbReference>
<dbReference type="SUPFAM" id="SSF50331">
    <property type="entry name" value="MOP-like"/>
    <property type="match status" value="1"/>
</dbReference>
<evidence type="ECO:0000256" key="3">
    <source>
        <dbReference type="ARBA" id="ARBA00022741"/>
    </source>
</evidence>
<organism evidence="8 9">
    <name type="scientific">Nocardia uniformis</name>
    <dbReference type="NCBI Taxonomy" id="53432"/>
    <lineage>
        <taxon>Bacteria</taxon>
        <taxon>Bacillati</taxon>
        <taxon>Actinomycetota</taxon>
        <taxon>Actinomycetes</taxon>
        <taxon>Mycobacteriales</taxon>
        <taxon>Nocardiaceae</taxon>
        <taxon>Nocardia</taxon>
    </lineage>
</organism>
<keyword evidence="9" id="KW-1185">Reference proteome</keyword>
<dbReference type="Proteomes" id="UP000586827">
    <property type="component" value="Unassembled WGS sequence"/>
</dbReference>
<dbReference type="PANTHER" id="PTHR42781:SF4">
    <property type="entry name" value="SPERMIDINE_PUTRESCINE IMPORT ATP-BINDING PROTEIN POTA"/>
    <property type="match status" value="1"/>
</dbReference>
<dbReference type="GO" id="GO:0015689">
    <property type="term" value="P:molybdate ion transport"/>
    <property type="evidence" value="ECO:0007669"/>
    <property type="project" value="InterPro"/>
</dbReference>
<keyword evidence="2 5" id="KW-0500">Molybdenum</keyword>
<evidence type="ECO:0000256" key="5">
    <source>
        <dbReference type="PROSITE-ProRule" id="PRU01213"/>
    </source>
</evidence>
<dbReference type="AlphaFoldDB" id="A0A849C5K5"/>
<gene>
    <name evidence="8" type="ORF">HLB23_29340</name>
</gene>
<dbReference type="Gene3D" id="2.40.50.100">
    <property type="match status" value="1"/>
</dbReference>
<dbReference type="InterPro" id="IPR005116">
    <property type="entry name" value="Transp-assoc_OB_typ1"/>
</dbReference>
<dbReference type="Pfam" id="PF00005">
    <property type="entry name" value="ABC_tran"/>
    <property type="match status" value="1"/>
</dbReference>
<dbReference type="PROSITE" id="PS51866">
    <property type="entry name" value="MOP"/>
    <property type="match status" value="1"/>
</dbReference>
<evidence type="ECO:0000259" key="6">
    <source>
        <dbReference type="PROSITE" id="PS50893"/>
    </source>
</evidence>
<dbReference type="PANTHER" id="PTHR42781">
    <property type="entry name" value="SPERMIDINE/PUTRESCINE IMPORT ATP-BINDING PROTEIN POTA"/>
    <property type="match status" value="1"/>
</dbReference>
<feature type="domain" description="ABC transporter" evidence="6">
    <location>
        <begin position="1"/>
        <end position="240"/>
    </location>
</feature>
<dbReference type="InterPro" id="IPR050093">
    <property type="entry name" value="ABC_SmlMolc_Importer"/>
</dbReference>
<dbReference type="GO" id="GO:0005524">
    <property type="term" value="F:ATP binding"/>
    <property type="evidence" value="ECO:0007669"/>
    <property type="project" value="UniProtKB-KW"/>
</dbReference>
<keyword evidence="1" id="KW-0813">Transport</keyword>
<dbReference type="GO" id="GO:0016887">
    <property type="term" value="F:ATP hydrolysis activity"/>
    <property type="evidence" value="ECO:0007669"/>
    <property type="project" value="InterPro"/>
</dbReference>
<protein>
    <submittedName>
        <fullName evidence="8">ATP-binding cassette domain-containing protein</fullName>
    </submittedName>
</protein>
<feature type="domain" description="Mop" evidence="7">
    <location>
        <begin position="302"/>
        <end position="367"/>
    </location>
</feature>
<reference evidence="8 9" key="1">
    <citation type="submission" date="2020-05" db="EMBL/GenBank/DDBJ databases">
        <title>MicrobeNet Type strains.</title>
        <authorList>
            <person name="Nicholson A.C."/>
        </authorList>
    </citation>
    <scope>NUCLEOTIDE SEQUENCE [LARGE SCALE GENOMIC DNA]</scope>
    <source>
        <strain evidence="8 9">JCM 3224</strain>
    </source>
</reference>
<comment type="caution">
    <text evidence="8">The sequence shown here is derived from an EMBL/GenBank/DDBJ whole genome shotgun (WGS) entry which is preliminary data.</text>
</comment>
<evidence type="ECO:0000259" key="7">
    <source>
        <dbReference type="PROSITE" id="PS51866"/>
    </source>
</evidence>
<evidence type="ECO:0000256" key="1">
    <source>
        <dbReference type="ARBA" id="ARBA00022448"/>
    </source>
</evidence>
<dbReference type="InterPro" id="IPR017871">
    <property type="entry name" value="ABC_transporter-like_CS"/>
</dbReference>
<keyword evidence="3" id="KW-0547">Nucleotide-binding</keyword>
<dbReference type="PROSITE" id="PS50893">
    <property type="entry name" value="ABC_TRANSPORTER_2"/>
    <property type="match status" value="1"/>
</dbReference>
<evidence type="ECO:0000313" key="8">
    <source>
        <dbReference type="EMBL" id="NNH73912.1"/>
    </source>
</evidence>
<dbReference type="SMART" id="SM00382">
    <property type="entry name" value="AAA"/>
    <property type="match status" value="1"/>
</dbReference>
<dbReference type="Pfam" id="PF03459">
    <property type="entry name" value="TOBE"/>
    <property type="match status" value="1"/>
</dbReference>
<dbReference type="InterPro" id="IPR003593">
    <property type="entry name" value="AAA+_ATPase"/>
</dbReference>
<sequence>MTERGLRVTAAVAARDFRIDLEVAAGEVLAVLGPNGAGKSTLLDVIAGLLIPDTGSVRLDGRSLTDTANGVAVPPHRREVGLLAQEPLLFPHLSVAANVAFGPRGQGLRGRAADEIAREWLRAVDAQEWARRSPDTLSGGQAQRVALARALAVRPRVLLLDEPMAALDVTAAPAMRTLLRRVLRTSPTAPTCTILVTHDIIDALTLADRLLVLESGRVVESGPVAEVLARPRSTFAAQIAGMNLIVGTAANGAAGAAIEPNHAVAVGDVLVHGRAEAEWLPGGSAAAVFSPTAVAVYRERPEGSPRNVFHVRVTELSDRGGTVRVGADGPVGGLVADLTPGAVADLGLAPGAQVYFSVKAAEVQVYSR</sequence>
<dbReference type="EMBL" id="JABELX010000012">
    <property type="protein sequence ID" value="NNH73912.1"/>
    <property type="molecule type" value="Genomic_DNA"/>
</dbReference>
<dbReference type="PROSITE" id="PS00211">
    <property type="entry name" value="ABC_TRANSPORTER_1"/>
    <property type="match status" value="1"/>
</dbReference>
<keyword evidence="4 8" id="KW-0067">ATP-binding</keyword>
<dbReference type="InterPro" id="IPR004606">
    <property type="entry name" value="Mop_domain"/>
</dbReference>
<dbReference type="InterPro" id="IPR027417">
    <property type="entry name" value="P-loop_NTPase"/>
</dbReference>
<proteinExistence type="predicted"/>